<dbReference type="RefSeq" id="WP_013704468.1">
    <property type="nucleotide sequence ID" value="NC_015387.1"/>
</dbReference>
<dbReference type="CDD" id="cd11593">
    <property type="entry name" value="Agmatinase-like_2"/>
    <property type="match status" value="1"/>
</dbReference>
<feature type="binding site" evidence="4">
    <location>
        <position position="211"/>
    </location>
    <ligand>
        <name>Mn(2+)</name>
        <dbReference type="ChEBI" id="CHEBI:29035"/>
        <label>1</label>
    </ligand>
</feature>
<dbReference type="Pfam" id="PF00491">
    <property type="entry name" value="Arginase"/>
    <property type="match status" value="1"/>
</dbReference>
<dbReference type="NCBIfam" id="TIGR01230">
    <property type="entry name" value="agmatinase"/>
    <property type="match status" value="1"/>
</dbReference>
<feature type="binding site" evidence="4">
    <location>
        <position position="129"/>
    </location>
    <ligand>
        <name>Mn(2+)</name>
        <dbReference type="ChEBI" id="CHEBI:29035"/>
        <label>1</label>
    </ligand>
</feature>
<dbReference type="KEGG" id="mhd:Marky_1686"/>
<keyword evidence="6" id="KW-1185">Reference proteome</keyword>
<comment type="cofactor">
    <cofactor evidence="4">
        <name>Mn(2+)</name>
        <dbReference type="ChEBI" id="CHEBI:29035"/>
    </cofactor>
    <text evidence="4">Binds 2 manganese ions per subunit.</text>
</comment>
<dbReference type="PANTHER" id="PTHR11358">
    <property type="entry name" value="ARGINASE/AGMATINASE"/>
    <property type="match status" value="1"/>
</dbReference>
<dbReference type="OrthoDB" id="9788689at2"/>
<evidence type="ECO:0000313" key="5">
    <source>
        <dbReference type="EMBL" id="AEB12421.1"/>
    </source>
</evidence>
<dbReference type="HOGENOM" id="CLU_039478_0_2_0"/>
<feature type="binding site" evidence="4">
    <location>
        <position position="104"/>
    </location>
    <ligand>
        <name>Mn(2+)</name>
        <dbReference type="ChEBI" id="CHEBI:29035"/>
        <label>1</label>
    </ligand>
</feature>
<evidence type="ECO:0000256" key="3">
    <source>
        <dbReference type="ARBA" id="ARBA00022801"/>
    </source>
</evidence>
<reference evidence="5 6" key="1">
    <citation type="journal article" date="2012" name="Stand. Genomic Sci.">
        <title>Complete genome sequence of the aerobic, heterotroph Marinithermus hydrothermalis type strain (T1(T)) from a deep-sea hydrothermal vent chimney.</title>
        <authorList>
            <person name="Copeland A."/>
            <person name="Gu W."/>
            <person name="Yasawong M."/>
            <person name="Lapidus A."/>
            <person name="Lucas S."/>
            <person name="Deshpande S."/>
            <person name="Pagani I."/>
            <person name="Tapia R."/>
            <person name="Cheng J.F."/>
            <person name="Goodwin L.A."/>
            <person name="Pitluck S."/>
            <person name="Liolios K."/>
            <person name="Ivanova N."/>
            <person name="Mavromatis K."/>
            <person name="Mikhailova N."/>
            <person name="Pati A."/>
            <person name="Chen A."/>
            <person name="Palaniappan K."/>
            <person name="Land M."/>
            <person name="Pan C."/>
            <person name="Brambilla E.M."/>
            <person name="Rohde M."/>
            <person name="Tindall B.J."/>
            <person name="Sikorski J."/>
            <person name="Goker M."/>
            <person name="Detter J.C."/>
            <person name="Bristow J."/>
            <person name="Eisen J.A."/>
            <person name="Markowitz V."/>
            <person name="Hugenholtz P."/>
            <person name="Kyrpides N.C."/>
            <person name="Klenk H.P."/>
            <person name="Woyke T."/>
        </authorList>
    </citation>
    <scope>NUCLEOTIDE SEQUENCE [LARGE SCALE GENOMIC DNA]</scope>
    <source>
        <strain evidence="6">DSM 14884 / JCM 11576 / T1</strain>
    </source>
</reference>
<feature type="binding site" evidence="4">
    <location>
        <position position="131"/>
    </location>
    <ligand>
        <name>Mn(2+)</name>
        <dbReference type="ChEBI" id="CHEBI:29035"/>
        <label>1</label>
    </ligand>
</feature>
<feature type="binding site" evidence="4">
    <location>
        <position position="209"/>
    </location>
    <ligand>
        <name>Mn(2+)</name>
        <dbReference type="ChEBI" id="CHEBI:29035"/>
        <label>1</label>
    </ligand>
</feature>
<gene>
    <name evidence="5" type="ordered locus">Marky_1686</name>
</gene>
<evidence type="ECO:0000256" key="2">
    <source>
        <dbReference type="ARBA" id="ARBA00022723"/>
    </source>
</evidence>
<dbReference type="PANTHER" id="PTHR11358:SF26">
    <property type="entry name" value="GUANIDINO ACID HYDROLASE, MITOCHONDRIAL"/>
    <property type="match status" value="1"/>
</dbReference>
<dbReference type="SUPFAM" id="SSF52768">
    <property type="entry name" value="Arginase/deacetylase"/>
    <property type="match status" value="1"/>
</dbReference>
<dbReference type="EC" id="3.5.3.11" evidence="5"/>
<dbReference type="GO" id="GO:0046872">
    <property type="term" value="F:metal ion binding"/>
    <property type="evidence" value="ECO:0007669"/>
    <property type="project" value="UniProtKB-KW"/>
</dbReference>
<evidence type="ECO:0000256" key="4">
    <source>
        <dbReference type="PIRSR" id="PIRSR036979-1"/>
    </source>
</evidence>
<comment type="similarity">
    <text evidence="1">Belongs to the arginase family. Agmatinase subfamily.</text>
</comment>
<feature type="binding site" evidence="4">
    <location>
        <position position="127"/>
    </location>
    <ligand>
        <name>Mn(2+)</name>
        <dbReference type="ChEBI" id="CHEBI:29035"/>
        <label>1</label>
    </ligand>
</feature>
<keyword evidence="3 5" id="KW-0378">Hydrolase</keyword>
<dbReference type="EMBL" id="CP002630">
    <property type="protein sequence ID" value="AEB12421.1"/>
    <property type="molecule type" value="Genomic_DNA"/>
</dbReference>
<dbReference type="Proteomes" id="UP000007030">
    <property type="component" value="Chromosome"/>
</dbReference>
<sequence length="290" mass="31711">MAAFGEVQTPLEQARVVVLPVPYDLSLSFLPGARKGPKAILDASVELELFHAELGIDPSEVGIHAAEEVPWVAGDAAASHALIRDAARRYLELGRFVVALGGDHSITHPLVQAHREAVGAFTVLHIDAHTDLYPEWQGSIYSHASPIYRLVQEGIPVVQVGLRAISRESLALIRAHRIPYFPAHRLHTQGWPLQEILDALGERVYITFDFDALDPSVMPAVGTPLPDGLTYREAANLLTAVFQHKEVVGMDFVELSPNGTFHAEMTAAQLVYHAIGCKALQAGWLQPEHE</sequence>
<dbReference type="InterPro" id="IPR006035">
    <property type="entry name" value="Ureohydrolase"/>
</dbReference>
<dbReference type="GO" id="GO:0033389">
    <property type="term" value="P:putrescine biosynthetic process from arginine, via agmatine"/>
    <property type="evidence" value="ECO:0007669"/>
    <property type="project" value="TreeGrafter"/>
</dbReference>
<dbReference type="eggNOG" id="COG0010">
    <property type="taxonomic scope" value="Bacteria"/>
</dbReference>
<dbReference type="PROSITE" id="PS51409">
    <property type="entry name" value="ARGINASE_2"/>
    <property type="match status" value="1"/>
</dbReference>
<proteinExistence type="inferred from homology"/>
<dbReference type="InterPro" id="IPR005925">
    <property type="entry name" value="Agmatinase-rel"/>
</dbReference>
<evidence type="ECO:0000256" key="1">
    <source>
        <dbReference type="ARBA" id="ARBA00009227"/>
    </source>
</evidence>
<protein>
    <submittedName>
        <fullName evidence="5">Agmatinase</fullName>
        <ecNumber evidence="5">3.5.3.11</ecNumber>
    </submittedName>
</protein>
<evidence type="ECO:0000313" key="6">
    <source>
        <dbReference type="Proteomes" id="UP000007030"/>
    </source>
</evidence>
<dbReference type="Gene3D" id="3.40.800.10">
    <property type="entry name" value="Ureohydrolase domain"/>
    <property type="match status" value="1"/>
</dbReference>
<accession>F2NMN7</accession>
<dbReference type="GO" id="GO:0008783">
    <property type="term" value="F:agmatinase activity"/>
    <property type="evidence" value="ECO:0007669"/>
    <property type="project" value="UniProtKB-EC"/>
</dbReference>
<keyword evidence="2 4" id="KW-0479">Metal-binding</keyword>
<dbReference type="AlphaFoldDB" id="F2NMN7"/>
<organism evidence="5 6">
    <name type="scientific">Marinithermus hydrothermalis (strain DSM 14884 / JCM 11576 / T1)</name>
    <dbReference type="NCBI Taxonomy" id="869210"/>
    <lineage>
        <taxon>Bacteria</taxon>
        <taxon>Thermotogati</taxon>
        <taxon>Deinococcota</taxon>
        <taxon>Deinococci</taxon>
        <taxon>Thermales</taxon>
        <taxon>Thermaceae</taxon>
        <taxon>Marinithermus</taxon>
    </lineage>
</organism>
<dbReference type="STRING" id="869210.Marky_1686"/>
<keyword evidence="4" id="KW-0464">Manganese</keyword>
<dbReference type="InterPro" id="IPR023696">
    <property type="entry name" value="Ureohydrolase_dom_sf"/>
</dbReference>
<dbReference type="PIRSF" id="PIRSF036979">
    <property type="entry name" value="Arginase"/>
    <property type="match status" value="1"/>
</dbReference>
<name>F2NMN7_MARHT</name>